<evidence type="ECO:0000256" key="1">
    <source>
        <dbReference type="SAM" id="Phobius"/>
    </source>
</evidence>
<protein>
    <submittedName>
        <fullName evidence="2">Uncharacterized protein</fullName>
    </submittedName>
</protein>
<keyword evidence="1" id="KW-1133">Transmembrane helix</keyword>
<sequence>MQINKCIIKRDIQDQEIFSIINIEDGRRIEKINEIIKNKEKISGDLLRITDYISVDKETLEKIVSAIKDKYGIIGLKLSISIAFLTLGLGLEKREKYMKEVGEEWEKIKESIGLIPFEKYYDYEYRSYDINISTLKKLGEKSSIINLNKNDFIHLQVWIISVLLSGLKERGIKFRLIKEGTELTGIRIESRKKDIQDIFRTLESEYGKIVKLYSGWFIFND</sequence>
<gene>
    <name evidence="2" type="ORF">KN1_23660</name>
</gene>
<dbReference type="KEGG" id="csty:KN1_23660"/>
<dbReference type="Proteomes" id="UP000825123">
    <property type="component" value="Chromosome"/>
</dbReference>
<keyword evidence="1" id="KW-0812">Transmembrane</keyword>
<keyword evidence="1" id="KW-0472">Membrane</keyword>
<evidence type="ECO:0000313" key="3">
    <source>
        <dbReference type="Proteomes" id="UP000825123"/>
    </source>
</evidence>
<feature type="transmembrane region" description="Helical" evidence="1">
    <location>
        <begin position="71"/>
        <end position="91"/>
    </location>
</feature>
<evidence type="ECO:0000313" key="2">
    <source>
        <dbReference type="EMBL" id="BCU71069.1"/>
    </source>
</evidence>
<dbReference type="AlphaFoldDB" id="A0A8D5ZJ07"/>
<keyword evidence="3" id="KW-1185">Reference proteome</keyword>
<organism evidence="2 3">
    <name type="scientific">Stygiolobus caldivivus</name>
    <dbReference type="NCBI Taxonomy" id="2824673"/>
    <lineage>
        <taxon>Archaea</taxon>
        <taxon>Thermoproteota</taxon>
        <taxon>Thermoprotei</taxon>
        <taxon>Sulfolobales</taxon>
        <taxon>Sulfolobaceae</taxon>
        <taxon>Stygiolobus</taxon>
    </lineage>
</organism>
<name>A0A8D5ZJ07_9CREN</name>
<proteinExistence type="predicted"/>
<accession>A0A8D5ZJ07</accession>
<dbReference type="EMBL" id="AP024597">
    <property type="protein sequence ID" value="BCU71069.1"/>
    <property type="molecule type" value="Genomic_DNA"/>
</dbReference>
<dbReference type="GeneID" id="66164096"/>
<reference evidence="2 3" key="1">
    <citation type="submission" date="2021-04" db="EMBL/GenBank/DDBJ databases">
        <title>Complete genome sequence of Stygiolobus sp. KN-1.</title>
        <authorList>
            <person name="Nakamura K."/>
            <person name="Sakai H."/>
            <person name="Kurosawa N."/>
        </authorList>
    </citation>
    <scope>NUCLEOTIDE SEQUENCE [LARGE SCALE GENOMIC DNA]</scope>
    <source>
        <strain evidence="2 3">KN-1</strain>
    </source>
</reference>
<dbReference type="RefSeq" id="WP_221287828.1">
    <property type="nucleotide sequence ID" value="NZ_AP024597.1"/>
</dbReference>